<dbReference type="AlphaFoldDB" id="A0A9W4WWN6"/>
<dbReference type="Proteomes" id="UP001153678">
    <property type="component" value="Unassembled WGS sequence"/>
</dbReference>
<sequence>MRSYKNICAILKSARPNNLLTAIRNHYESDKNIVSYKLDQLPAVISLKVKYQKCLSIRNFIEILCSFTAITTLVIKKTDFDAIAIFWNLDPKEAENLKFDQECSIPDTMTLKHFYMRNIYSSKDMNNEI</sequence>
<protein>
    <submittedName>
        <fullName evidence="1">178_t:CDS:1</fullName>
    </submittedName>
</protein>
<gene>
    <name evidence="1" type="ORF">FWILDA_LOCUS14989</name>
</gene>
<proteinExistence type="predicted"/>
<name>A0A9W4WWN6_9GLOM</name>
<dbReference type="EMBL" id="CAMKVN010007262">
    <property type="protein sequence ID" value="CAI2191270.1"/>
    <property type="molecule type" value="Genomic_DNA"/>
</dbReference>
<keyword evidence="2" id="KW-1185">Reference proteome</keyword>
<accession>A0A9W4WWN6</accession>
<organism evidence="1 2">
    <name type="scientific">Funneliformis geosporum</name>
    <dbReference type="NCBI Taxonomy" id="1117311"/>
    <lineage>
        <taxon>Eukaryota</taxon>
        <taxon>Fungi</taxon>
        <taxon>Fungi incertae sedis</taxon>
        <taxon>Mucoromycota</taxon>
        <taxon>Glomeromycotina</taxon>
        <taxon>Glomeromycetes</taxon>
        <taxon>Glomerales</taxon>
        <taxon>Glomeraceae</taxon>
        <taxon>Funneliformis</taxon>
    </lineage>
</organism>
<comment type="caution">
    <text evidence="1">The sequence shown here is derived from an EMBL/GenBank/DDBJ whole genome shotgun (WGS) entry which is preliminary data.</text>
</comment>
<evidence type="ECO:0000313" key="1">
    <source>
        <dbReference type="EMBL" id="CAI2191270.1"/>
    </source>
</evidence>
<reference evidence="1" key="1">
    <citation type="submission" date="2022-08" db="EMBL/GenBank/DDBJ databases">
        <authorList>
            <person name="Kallberg Y."/>
            <person name="Tangrot J."/>
            <person name="Rosling A."/>
        </authorList>
    </citation>
    <scope>NUCLEOTIDE SEQUENCE</scope>
    <source>
        <strain evidence="1">Wild A</strain>
    </source>
</reference>
<evidence type="ECO:0000313" key="2">
    <source>
        <dbReference type="Proteomes" id="UP001153678"/>
    </source>
</evidence>